<protein>
    <submittedName>
        <fullName evidence="1">Uncharacterized protein</fullName>
    </submittedName>
</protein>
<reference evidence="1 2" key="1">
    <citation type="submission" date="2019-06" db="EMBL/GenBank/DDBJ databases">
        <title>Genome Sequence of the Brown Rot Fungal Pathogen Monilinia laxa.</title>
        <authorList>
            <person name="De Miccolis Angelini R.M."/>
            <person name="Landi L."/>
            <person name="Abate D."/>
            <person name="Pollastro S."/>
            <person name="Romanazzi G."/>
            <person name="Faretra F."/>
        </authorList>
    </citation>
    <scope>NUCLEOTIDE SEQUENCE [LARGE SCALE GENOMIC DNA]</scope>
    <source>
        <strain evidence="1 2">Mlax316</strain>
    </source>
</reference>
<comment type="caution">
    <text evidence="1">The sequence shown here is derived from an EMBL/GenBank/DDBJ whole genome shotgun (WGS) entry which is preliminary data.</text>
</comment>
<accession>A0A5N6K7B2</accession>
<dbReference type="AlphaFoldDB" id="A0A5N6K7B2"/>
<organism evidence="1 2">
    <name type="scientific">Monilinia laxa</name>
    <name type="common">Brown rot fungus</name>
    <name type="synonym">Sclerotinia laxa</name>
    <dbReference type="NCBI Taxonomy" id="61186"/>
    <lineage>
        <taxon>Eukaryota</taxon>
        <taxon>Fungi</taxon>
        <taxon>Dikarya</taxon>
        <taxon>Ascomycota</taxon>
        <taxon>Pezizomycotina</taxon>
        <taxon>Leotiomycetes</taxon>
        <taxon>Helotiales</taxon>
        <taxon>Sclerotiniaceae</taxon>
        <taxon>Monilinia</taxon>
    </lineage>
</organism>
<evidence type="ECO:0000313" key="2">
    <source>
        <dbReference type="Proteomes" id="UP000326757"/>
    </source>
</evidence>
<evidence type="ECO:0000313" key="1">
    <source>
        <dbReference type="EMBL" id="KAB8298613.1"/>
    </source>
</evidence>
<sequence>MKQKANKQRNKVFRRLEQFNQGLIEENHQNTIPSLNMQIPIPEYSPLRPTPTQIFICFIILCNPSSIPRNVSSSNPVGALISPGCIKKQLLTLVQALRQFPSSLAIISENSLR</sequence>
<gene>
    <name evidence="1" type="ORF">EYC80_000792</name>
</gene>
<name>A0A5N6K7B2_MONLA</name>
<dbReference type="EMBL" id="VIGI01000006">
    <property type="protein sequence ID" value="KAB8298613.1"/>
    <property type="molecule type" value="Genomic_DNA"/>
</dbReference>
<dbReference type="Proteomes" id="UP000326757">
    <property type="component" value="Unassembled WGS sequence"/>
</dbReference>
<proteinExistence type="predicted"/>
<keyword evidence="2" id="KW-1185">Reference proteome</keyword>